<keyword evidence="3" id="KW-0808">Transferase</keyword>
<dbReference type="Proteomes" id="UP001498398">
    <property type="component" value="Unassembled WGS sequence"/>
</dbReference>
<reference evidence="11 12" key="1">
    <citation type="submission" date="2024-01" db="EMBL/GenBank/DDBJ databases">
        <title>A draft genome for the cacao thread blight pathogen Marasmiellus scandens.</title>
        <authorList>
            <person name="Baruah I.K."/>
            <person name="Leung J."/>
            <person name="Bukari Y."/>
            <person name="Amoako-Attah I."/>
            <person name="Meinhardt L.W."/>
            <person name="Bailey B.A."/>
            <person name="Cohen S.P."/>
        </authorList>
    </citation>
    <scope>NUCLEOTIDE SEQUENCE [LARGE SCALE GENOMIC DNA]</scope>
    <source>
        <strain evidence="11 12">GH-19</strain>
    </source>
</reference>
<organism evidence="11 12">
    <name type="scientific">Marasmiellus scandens</name>
    <dbReference type="NCBI Taxonomy" id="2682957"/>
    <lineage>
        <taxon>Eukaryota</taxon>
        <taxon>Fungi</taxon>
        <taxon>Dikarya</taxon>
        <taxon>Basidiomycota</taxon>
        <taxon>Agaricomycotina</taxon>
        <taxon>Agaricomycetes</taxon>
        <taxon>Agaricomycetidae</taxon>
        <taxon>Agaricales</taxon>
        <taxon>Marasmiineae</taxon>
        <taxon>Omphalotaceae</taxon>
        <taxon>Marasmiellus</taxon>
    </lineage>
</organism>
<comment type="catalytic activity">
    <reaction evidence="8">
        <text>L-seryl-[protein] + ATP = O-phospho-L-seryl-[protein] + ADP + H(+)</text>
        <dbReference type="Rhea" id="RHEA:17989"/>
        <dbReference type="Rhea" id="RHEA-COMP:9863"/>
        <dbReference type="Rhea" id="RHEA-COMP:11604"/>
        <dbReference type="ChEBI" id="CHEBI:15378"/>
        <dbReference type="ChEBI" id="CHEBI:29999"/>
        <dbReference type="ChEBI" id="CHEBI:30616"/>
        <dbReference type="ChEBI" id="CHEBI:83421"/>
        <dbReference type="ChEBI" id="CHEBI:456216"/>
        <dbReference type="EC" id="2.7.11.1"/>
    </reaction>
</comment>
<gene>
    <name evidence="11" type="ORF">VKT23_016783</name>
</gene>
<proteinExistence type="predicted"/>
<evidence type="ECO:0000256" key="6">
    <source>
        <dbReference type="ARBA" id="ARBA00022840"/>
    </source>
</evidence>
<keyword evidence="2" id="KW-0723">Serine/threonine-protein kinase</keyword>
<evidence type="ECO:0000256" key="8">
    <source>
        <dbReference type="ARBA" id="ARBA00048679"/>
    </source>
</evidence>
<keyword evidence="6 9" id="KW-0067">ATP-binding</keyword>
<evidence type="ECO:0000256" key="9">
    <source>
        <dbReference type="PROSITE-ProRule" id="PRU10141"/>
    </source>
</evidence>
<dbReference type="InterPro" id="IPR017441">
    <property type="entry name" value="Protein_kinase_ATP_BS"/>
</dbReference>
<dbReference type="SUPFAM" id="SSF56112">
    <property type="entry name" value="Protein kinase-like (PK-like)"/>
    <property type="match status" value="1"/>
</dbReference>
<dbReference type="Gene3D" id="1.10.510.10">
    <property type="entry name" value="Transferase(Phosphotransferase) domain 1"/>
    <property type="match status" value="1"/>
</dbReference>
<evidence type="ECO:0000256" key="3">
    <source>
        <dbReference type="ARBA" id="ARBA00022679"/>
    </source>
</evidence>
<sequence length="414" mass="46140">MSNHATRILVHWGTSDEVEDISRYVAGGYHPVKLGDILKSNTVHYRILHKLGRGSFATVWLARTLGDTYSSPDRLVALKICVADTNADHEIEVHSRLPPTEGQHVLPILHKFSLHGPNGTHVIIVYDVLGSITDTPDLIRKQARQICRQIVQGVAFLHNHGVTHGDIHTGNIGIRLPTLEKHSEDDILNYFGPPEISPILTRQPLPQADALPPYLTPSIPLACYFKERDALFAESSLQVEIIDLGSAQTVDEFPCLSCTPAAVCAPEIMFKRVALKTNGLATFASDIWSLACTLYEIVFGTRTFYSAFPNDSLLVDMARLCGEIPLEWSTYWESIPQLKCLNGTISQTTADVNWKSQLDYFERNQATGDNLAQFIELLRDMLKMDPVTRPSAVEVLRHPWFSAEDGSLRKDMAS</sequence>
<keyword evidence="12" id="KW-1185">Reference proteome</keyword>
<dbReference type="InterPro" id="IPR051334">
    <property type="entry name" value="SRPK"/>
</dbReference>
<feature type="domain" description="Protein kinase" evidence="10">
    <location>
        <begin position="45"/>
        <end position="401"/>
    </location>
</feature>
<evidence type="ECO:0000256" key="5">
    <source>
        <dbReference type="ARBA" id="ARBA00022777"/>
    </source>
</evidence>
<name>A0ABR1IXA4_9AGAR</name>
<dbReference type="PROSITE" id="PS50011">
    <property type="entry name" value="PROTEIN_KINASE_DOM"/>
    <property type="match status" value="1"/>
</dbReference>
<feature type="binding site" evidence="9">
    <location>
        <position position="79"/>
    </location>
    <ligand>
        <name>ATP</name>
        <dbReference type="ChEBI" id="CHEBI:30616"/>
    </ligand>
</feature>
<comment type="catalytic activity">
    <reaction evidence="7">
        <text>L-threonyl-[protein] + ATP = O-phospho-L-threonyl-[protein] + ADP + H(+)</text>
        <dbReference type="Rhea" id="RHEA:46608"/>
        <dbReference type="Rhea" id="RHEA-COMP:11060"/>
        <dbReference type="Rhea" id="RHEA-COMP:11605"/>
        <dbReference type="ChEBI" id="CHEBI:15378"/>
        <dbReference type="ChEBI" id="CHEBI:30013"/>
        <dbReference type="ChEBI" id="CHEBI:30616"/>
        <dbReference type="ChEBI" id="CHEBI:61977"/>
        <dbReference type="ChEBI" id="CHEBI:456216"/>
        <dbReference type="EC" id="2.7.11.1"/>
    </reaction>
</comment>
<dbReference type="Pfam" id="PF00069">
    <property type="entry name" value="Pkinase"/>
    <property type="match status" value="2"/>
</dbReference>
<dbReference type="InterPro" id="IPR000719">
    <property type="entry name" value="Prot_kinase_dom"/>
</dbReference>
<evidence type="ECO:0000256" key="1">
    <source>
        <dbReference type="ARBA" id="ARBA00012513"/>
    </source>
</evidence>
<dbReference type="Gene3D" id="3.30.200.20">
    <property type="entry name" value="Phosphorylase Kinase, domain 1"/>
    <property type="match status" value="1"/>
</dbReference>
<dbReference type="InterPro" id="IPR011009">
    <property type="entry name" value="Kinase-like_dom_sf"/>
</dbReference>
<accession>A0ABR1IXA4</accession>
<dbReference type="EC" id="2.7.11.1" evidence="1"/>
<dbReference type="SMART" id="SM00220">
    <property type="entry name" value="S_TKc"/>
    <property type="match status" value="1"/>
</dbReference>
<keyword evidence="5" id="KW-0418">Kinase</keyword>
<evidence type="ECO:0000313" key="11">
    <source>
        <dbReference type="EMBL" id="KAK7441002.1"/>
    </source>
</evidence>
<evidence type="ECO:0000256" key="7">
    <source>
        <dbReference type="ARBA" id="ARBA00047899"/>
    </source>
</evidence>
<dbReference type="PANTHER" id="PTHR47634:SF9">
    <property type="entry name" value="PROTEIN KINASE DOMAIN-CONTAINING PROTEIN-RELATED"/>
    <property type="match status" value="1"/>
</dbReference>
<dbReference type="PROSITE" id="PS00107">
    <property type="entry name" value="PROTEIN_KINASE_ATP"/>
    <property type="match status" value="1"/>
</dbReference>
<evidence type="ECO:0000256" key="4">
    <source>
        <dbReference type="ARBA" id="ARBA00022741"/>
    </source>
</evidence>
<dbReference type="PANTHER" id="PTHR47634">
    <property type="entry name" value="PROTEIN KINASE DOMAIN-CONTAINING PROTEIN-RELATED"/>
    <property type="match status" value="1"/>
</dbReference>
<keyword evidence="4 9" id="KW-0547">Nucleotide-binding</keyword>
<dbReference type="EMBL" id="JBANRG010000065">
    <property type="protein sequence ID" value="KAK7441002.1"/>
    <property type="molecule type" value="Genomic_DNA"/>
</dbReference>
<evidence type="ECO:0000313" key="12">
    <source>
        <dbReference type="Proteomes" id="UP001498398"/>
    </source>
</evidence>
<comment type="caution">
    <text evidence="11">The sequence shown here is derived from an EMBL/GenBank/DDBJ whole genome shotgun (WGS) entry which is preliminary data.</text>
</comment>
<evidence type="ECO:0000256" key="2">
    <source>
        <dbReference type="ARBA" id="ARBA00022527"/>
    </source>
</evidence>
<evidence type="ECO:0000259" key="10">
    <source>
        <dbReference type="PROSITE" id="PS50011"/>
    </source>
</evidence>
<protein>
    <recommendedName>
        <fullName evidence="1">non-specific serine/threonine protein kinase</fullName>
        <ecNumber evidence="1">2.7.11.1</ecNumber>
    </recommendedName>
</protein>